<dbReference type="PANTHER" id="PTHR44006">
    <property type="entry name" value="U5 SMALL NUCLEAR RIBONUCLEOPROTEIN 40 KDA PROTEIN"/>
    <property type="match status" value="1"/>
</dbReference>
<name>A0A2V2UPW1_TRYCR</name>
<reference evidence="4 5" key="1">
    <citation type="journal article" date="2018" name="Microb. Genom.">
        <title>Expanding an expanded genome: long-read sequencing of Trypanosoma cruzi.</title>
        <authorList>
            <person name="Berna L."/>
            <person name="Rodriguez M."/>
            <person name="Chiribao M.L."/>
            <person name="Parodi-Talice A."/>
            <person name="Pita S."/>
            <person name="Rijo G."/>
            <person name="Alvarez-Valin F."/>
            <person name="Robello C."/>
        </authorList>
    </citation>
    <scope>NUCLEOTIDE SEQUENCE [LARGE SCALE GENOMIC DNA]</scope>
    <source>
        <strain evidence="4 5">Dm28c</strain>
    </source>
</reference>
<dbReference type="InterPro" id="IPR015943">
    <property type="entry name" value="WD40/YVTN_repeat-like_dom_sf"/>
</dbReference>
<dbReference type="EMBL" id="PRFA01000133">
    <property type="protein sequence ID" value="PWU86104.1"/>
    <property type="molecule type" value="Genomic_DNA"/>
</dbReference>
<dbReference type="PROSITE" id="PS50294">
    <property type="entry name" value="WD_REPEATS_REGION"/>
    <property type="match status" value="1"/>
</dbReference>
<dbReference type="Proteomes" id="UP000246121">
    <property type="component" value="Unassembled WGS sequence"/>
</dbReference>
<dbReference type="VEuPathDB" id="TriTrypDB:TcG_05957"/>
<dbReference type="VEuPathDB" id="TriTrypDB:TcBrA4_0077000"/>
<evidence type="ECO:0000313" key="4">
    <source>
        <dbReference type="EMBL" id="PWU86104.1"/>
    </source>
</evidence>
<dbReference type="VEuPathDB" id="TriTrypDB:TcCLB.511671.120"/>
<protein>
    <submittedName>
        <fullName evidence="4">Putative U5 snRNP-specific 40 kDa protein</fullName>
    </submittedName>
</protein>
<evidence type="ECO:0000256" key="1">
    <source>
        <dbReference type="ARBA" id="ARBA00022574"/>
    </source>
</evidence>
<dbReference type="InterPro" id="IPR036322">
    <property type="entry name" value="WD40_repeat_dom_sf"/>
</dbReference>
<dbReference type="SUPFAM" id="SSF50978">
    <property type="entry name" value="WD40 repeat-like"/>
    <property type="match status" value="1"/>
</dbReference>
<dbReference type="VEuPathDB" id="TriTrypDB:C4B63_133g31"/>
<dbReference type="PANTHER" id="PTHR44006:SF1">
    <property type="entry name" value="U5 SMALL NUCLEAR RIBONUCLEOPROTEIN 40 KDA PROTEIN"/>
    <property type="match status" value="1"/>
</dbReference>
<dbReference type="InterPro" id="IPR052234">
    <property type="entry name" value="U5_snRNP_Component"/>
</dbReference>
<dbReference type="VEuPathDB" id="TriTrypDB:TcCLB.508831.70"/>
<dbReference type="SMART" id="SM00320">
    <property type="entry name" value="WD40"/>
    <property type="match status" value="4"/>
</dbReference>
<dbReference type="VEuPathDB" id="TriTrypDB:TCSYLVIO_002710"/>
<dbReference type="AlphaFoldDB" id="A0A2V2UPW1"/>
<dbReference type="VEuPathDB" id="TriTrypDB:Tc_MARK_1478"/>
<dbReference type="GO" id="GO:0071013">
    <property type="term" value="C:catalytic step 2 spliceosome"/>
    <property type="evidence" value="ECO:0007669"/>
    <property type="project" value="TreeGrafter"/>
</dbReference>
<dbReference type="VEuPathDB" id="TriTrypDB:BCY84_19511"/>
<keyword evidence="1 3" id="KW-0853">WD repeat</keyword>
<dbReference type="Pfam" id="PF00400">
    <property type="entry name" value="WD40"/>
    <property type="match status" value="1"/>
</dbReference>
<dbReference type="VEuPathDB" id="TriTrypDB:TcYC6_0011240"/>
<dbReference type="VEuPathDB" id="TriTrypDB:TCDM_07842"/>
<evidence type="ECO:0000313" key="5">
    <source>
        <dbReference type="Proteomes" id="UP000246121"/>
    </source>
</evidence>
<dbReference type="VEuPathDB" id="TriTrypDB:C3747_147g81"/>
<dbReference type="VEuPathDB" id="TriTrypDB:ECC02_008617"/>
<dbReference type="VEuPathDB" id="TriTrypDB:TcCL_ESM03805"/>
<proteinExistence type="predicted"/>
<gene>
    <name evidence="4" type="ORF">C4B63_133g31</name>
</gene>
<evidence type="ECO:0000256" key="3">
    <source>
        <dbReference type="PROSITE-ProRule" id="PRU00221"/>
    </source>
</evidence>
<organism evidence="4 5">
    <name type="scientific">Trypanosoma cruzi</name>
    <dbReference type="NCBI Taxonomy" id="5693"/>
    <lineage>
        <taxon>Eukaryota</taxon>
        <taxon>Discoba</taxon>
        <taxon>Euglenozoa</taxon>
        <taxon>Kinetoplastea</taxon>
        <taxon>Metakinetoplastina</taxon>
        <taxon>Trypanosomatida</taxon>
        <taxon>Trypanosomatidae</taxon>
        <taxon>Trypanosoma</taxon>
        <taxon>Schizotrypanum</taxon>
    </lineage>
</organism>
<dbReference type="Gene3D" id="2.130.10.10">
    <property type="entry name" value="YVTN repeat-like/Quinoprotein amine dehydrogenase"/>
    <property type="match status" value="1"/>
</dbReference>
<evidence type="ECO:0000256" key="2">
    <source>
        <dbReference type="ARBA" id="ARBA00022737"/>
    </source>
</evidence>
<sequence length="323" mass="34420">MSLSLAVKPAGSANGGDSWFLSGHNNDVLGIATDGSGVFATCDVEGVGLFWRHDVSLHYGGPTHVSRIATDGPAIVDACFFRLTRLCTAQGDGTVGVWNVETGQREHSFCRLSGRGKPMNWTVLNAVTVANDTSIVFGGDDGFLVLGDFKQKKNGATINLRVPITSIAASGDSIFVGDVLGNIRCFDARTMRSLYSLKGHSDVVNCVALNVGATSMVSYGMDNSLVLWDVMPFAINTSDRLLHRIEVQQGESRTLLRCGWSRNDTIVVPAGDGHVECVSALTFEGARATLPVRHREDSVKSAAFVVDDVVVSSAGTEVILQRA</sequence>
<dbReference type="InterPro" id="IPR001680">
    <property type="entry name" value="WD40_rpt"/>
</dbReference>
<dbReference type="PROSITE" id="PS50082">
    <property type="entry name" value="WD_REPEATS_2"/>
    <property type="match status" value="1"/>
</dbReference>
<dbReference type="GO" id="GO:0003723">
    <property type="term" value="F:RNA binding"/>
    <property type="evidence" value="ECO:0007669"/>
    <property type="project" value="TreeGrafter"/>
</dbReference>
<keyword evidence="2" id="KW-0677">Repeat</keyword>
<feature type="repeat" description="WD" evidence="3">
    <location>
        <begin position="197"/>
        <end position="230"/>
    </location>
</feature>
<comment type="caution">
    <text evidence="4">The sequence shown here is derived from an EMBL/GenBank/DDBJ whole genome shotgun (WGS) entry which is preliminary data.</text>
</comment>
<accession>A0A2V2UPW1</accession>